<gene>
    <name evidence="2" type="ORF">IFM89_033341</name>
</gene>
<organism evidence="2 3">
    <name type="scientific">Coptis chinensis</name>
    <dbReference type="NCBI Taxonomy" id="261450"/>
    <lineage>
        <taxon>Eukaryota</taxon>
        <taxon>Viridiplantae</taxon>
        <taxon>Streptophyta</taxon>
        <taxon>Embryophyta</taxon>
        <taxon>Tracheophyta</taxon>
        <taxon>Spermatophyta</taxon>
        <taxon>Magnoliopsida</taxon>
        <taxon>Ranunculales</taxon>
        <taxon>Ranunculaceae</taxon>
        <taxon>Coptidoideae</taxon>
        <taxon>Coptis</taxon>
    </lineage>
</organism>
<evidence type="ECO:0000313" key="3">
    <source>
        <dbReference type="Proteomes" id="UP000631114"/>
    </source>
</evidence>
<comment type="caution">
    <text evidence="2">The sequence shown here is derived from an EMBL/GenBank/DDBJ whole genome shotgun (WGS) entry which is preliminary data.</text>
</comment>
<dbReference type="AlphaFoldDB" id="A0A835HFW5"/>
<sequence>MSVSGYSSSYQIDLECDMQCSRSLVLQRGQYRPARGNRRFDRSPGGSDSSESGYNGSRNTHWRTNGGYQRAGDRRGSQQWARSHRTGALHNSVGGYARTRELNPRRAKANFSDNLNEQRVQELIRTAMDSKVTREDKRHKLAIKGPEESPFIDEIRDYISPVLSKTTFRSQPTMM</sequence>
<proteinExistence type="predicted"/>
<name>A0A835HFW5_9MAGN</name>
<feature type="compositionally biased region" description="Polar residues" evidence="1">
    <location>
        <begin position="46"/>
        <end position="67"/>
    </location>
</feature>
<evidence type="ECO:0000256" key="1">
    <source>
        <dbReference type="SAM" id="MobiDB-lite"/>
    </source>
</evidence>
<reference evidence="2 3" key="1">
    <citation type="submission" date="2020-10" db="EMBL/GenBank/DDBJ databases">
        <title>The Coptis chinensis genome and diversification of protoberbering-type alkaloids.</title>
        <authorList>
            <person name="Wang B."/>
            <person name="Shu S."/>
            <person name="Song C."/>
            <person name="Liu Y."/>
        </authorList>
    </citation>
    <scope>NUCLEOTIDE SEQUENCE [LARGE SCALE GENOMIC DNA]</scope>
    <source>
        <strain evidence="2">HL-2020</strain>
        <tissue evidence="2">Leaf</tissue>
    </source>
</reference>
<dbReference type="Proteomes" id="UP000631114">
    <property type="component" value="Unassembled WGS sequence"/>
</dbReference>
<keyword evidence="3" id="KW-1185">Reference proteome</keyword>
<evidence type="ECO:0000313" key="2">
    <source>
        <dbReference type="EMBL" id="KAF9598996.1"/>
    </source>
</evidence>
<feature type="region of interest" description="Disordered" evidence="1">
    <location>
        <begin position="33"/>
        <end position="99"/>
    </location>
</feature>
<dbReference type="EMBL" id="JADFTS010000007">
    <property type="protein sequence ID" value="KAF9598996.1"/>
    <property type="molecule type" value="Genomic_DNA"/>
</dbReference>
<accession>A0A835HFW5</accession>
<protein>
    <submittedName>
        <fullName evidence="2">Uncharacterized protein</fullName>
    </submittedName>
</protein>